<feature type="transmembrane region" description="Helical" evidence="11">
    <location>
        <begin position="306"/>
        <end position="330"/>
    </location>
</feature>
<feature type="region of interest" description="Disordered" evidence="12">
    <location>
        <begin position="74"/>
        <end position="96"/>
    </location>
</feature>
<reference evidence="14" key="1">
    <citation type="submission" date="2020-06" db="EMBL/GenBank/DDBJ databases">
        <authorList>
            <consortium name="Plant Systems Biology data submission"/>
        </authorList>
    </citation>
    <scope>NUCLEOTIDE SEQUENCE</scope>
    <source>
        <strain evidence="14">D6</strain>
    </source>
</reference>
<evidence type="ECO:0000256" key="2">
    <source>
        <dbReference type="ARBA" id="ARBA00004141"/>
    </source>
</evidence>
<keyword evidence="7 11" id="KW-0378">Hydrolase</keyword>
<keyword evidence="15" id="KW-1185">Reference proteome</keyword>
<dbReference type="EMBL" id="CAICTM010001675">
    <property type="protein sequence ID" value="CAB9525445.1"/>
    <property type="molecule type" value="Genomic_DNA"/>
</dbReference>
<dbReference type="GO" id="GO:0016020">
    <property type="term" value="C:membrane"/>
    <property type="evidence" value="ECO:0007669"/>
    <property type="project" value="UniProtKB-SubCell"/>
</dbReference>
<feature type="domain" description="Peptidase S54 rhomboid" evidence="13">
    <location>
        <begin position="301"/>
        <end position="449"/>
    </location>
</feature>
<evidence type="ECO:0000256" key="6">
    <source>
        <dbReference type="ARBA" id="ARBA00022692"/>
    </source>
</evidence>
<feature type="transmembrane region" description="Helical" evidence="11">
    <location>
        <begin position="244"/>
        <end position="263"/>
    </location>
</feature>
<keyword evidence="6 11" id="KW-0812">Transmembrane</keyword>
<comment type="function">
    <text evidence="11">Serine protease involved in intramembrane proteolysis.</text>
</comment>
<evidence type="ECO:0000256" key="9">
    <source>
        <dbReference type="ARBA" id="ARBA00022989"/>
    </source>
</evidence>
<keyword evidence="5 11" id="KW-0645">Protease</keyword>
<dbReference type="InterPro" id="IPR035952">
    <property type="entry name" value="Rhomboid-like_sf"/>
</dbReference>
<evidence type="ECO:0000259" key="13">
    <source>
        <dbReference type="Pfam" id="PF01694"/>
    </source>
</evidence>
<dbReference type="PANTHER" id="PTHR22936">
    <property type="entry name" value="RHOMBOID-RELATED"/>
    <property type="match status" value="1"/>
</dbReference>
<dbReference type="Proteomes" id="UP001153069">
    <property type="component" value="Unassembled WGS sequence"/>
</dbReference>
<evidence type="ECO:0000256" key="4">
    <source>
        <dbReference type="ARBA" id="ARBA00013039"/>
    </source>
</evidence>
<dbReference type="GO" id="GO:0004252">
    <property type="term" value="F:serine-type endopeptidase activity"/>
    <property type="evidence" value="ECO:0007669"/>
    <property type="project" value="InterPro"/>
</dbReference>
<keyword evidence="8 11" id="KW-0720">Serine protease</keyword>
<keyword evidence="10 11" id="KW-0472">Membrane</keyword>
<dbReference type="SUPFAM" id="SSF144091">
    <property type="entry name" value="Rhomboid-like"/>
    <property type="match status" value="1"/>
</dbReference>
<evidence type="ECO:0000256" key="5">
    <source>
        <dbReference type="ARBA" id="ARBA00022670"/>
    </source>
</evidence>
<proteinExistence type="inferred from homology"/>
<comment type="catalytic activity">
    <reaction evidence="1 11">
        <text>Cleaves type-1 transmembrane domains using a catalytic dyad composed of serine and histidine that are contributed by different transmembrane domains.</text>
        <dbReference type="EC" id="3.4.21.105"/>
    </reaction>
</comment>
<dbReference type="InterPro" id="IPR022764">
    <property type="entry name" value="Peptidase_S54_rhomboid_dom"/>
</dbReference>
<feature type="transmembrane region" description="Helical" evidence="11">
    <location>
        <begin position="372"/>
        <end position="395"/>
    </location>
</feature>
<comment type="similarity">
    <text evidence="3 11">Belongs to the peptidase S54 family.</text>
</comment>
<accession>A0A9N8HUN2</accession>
<evidence type="ECO:0000256" key="3">
    <source>
        <dbReference type="ARBA" id="ARBA00009045"/>
    </source>
</evidence>
<feature type="transmembrane region" description="Helical" evidence="11">
    <location>
        <begin position="342"/>
        <end position="360"/>
    </location>
</feature>
<evidence type="ECO:0000256" key="7">
    <source>
        <dbReference type="ARBA" id="ARBA00022801"/>
    </source>
</evidence>
<dbReference type="AlphaFoldDB" id="A0A9N8HUN2"/>
<feature type="transmembrane region" description="Helical" evidence="11">
    <location>
        <begin position="407"/>
        <end position="426"/>
    </location>
</feature>
<evidence type="ECO:0000256" key="12">
    <source>
        <dbReference type="SAM" id="MobiDB-lite"/>
    </source>
</evidence>
<dbReference type="PANTHER" id="PTHR22936:SF69">
    <property type="entry name" value="RHOMBOID-LIKE PROTEIN"/>
    <property type="match status" value="1"/>
</dbReference>
<protein>
    <recommendedName>
        <fullName evidence="4">rhomboid protease</fullName>
        <ecNumber evidence="4">3.4.21.105</ecNumber>
    </recommendedName>
</protein>
<feature type="transmembrane region" description="Helical" evidence="11">
    <location>
        <begin position="470"/>
        <end position="491"/>
    </location>
</feature>
<dbReference type="Gene3D" id="1.20.1540.10">
    <property type="entry name" value="Rhomboid-like"/>
    <property type="match status" value="1"/>
</dbReference>
<evidence type="ECO:0000256" key="11">
    <source>
        <dbReference type="RuleBase" id="RU362115"/>
    </source>
</evidence>
<evidence type="ECO:0000256" key="8">
    <source>
        <dbReference type="ARBA" id="ARBA00022825"/>
    </source>
</evidence>
<keyword evidence="9 11" id="KW-1133">Transmembrane helix</keyword>
<dbReference type="InterPro" id="IPR002610">
    <property type="entry name" value="Peptidase_S54_rhomboid-like"/>
</dbReference>
<comment type="caution">
    <text evidence="14">The sequence shown here is derived from an EMBL/GenBank/DDBJ whole genome shotgun (WGS) entry which is preliminary data.</text>
</comment>
<dbReference type="OrthoDB" id="418595at2759"/>
<organism evidence="14 15">
    <name type="scientific">Seminavis robusta</name>
    <dbReference type="NCBI Taxonomy" id="568900"/>
    <lineage>
        <taxon>Eukaryota</taxon>
        <taxon>Sar</taxon>
        <taxon>Stramenopiles</taxon>
        <taxon>Ochrophyta</taxon>
        <taxon>Bacillariophyta</taxon>
        <taxon>Bacillariophyceae</taxon>
        <taxon>Bacillariophycidae</taxon>
        <taxon>Naviculales</taxon>
        <taxon>Naviculaceae</taxon>
        <taxon>Seminavis</taxon>
    </lineage>
</organism>
<sequence>MMNPLDLSCAADNVRRSTACRDPEACRTEEELTHHHDINTGSISKAVFDQSAAVFDPAQCLALDKSLFDETLEDQESSILSEDEQERGKPWLGPEKNATSPLPIPIQHVNPMASSLQRPAVQFADTVVEYNDEEDLEVGKTCCNSWNRPNSIGDLVTAIRNRQVVDRDGSVERRIQDFERARTLRQDKYRASRPWGILGMFDHLSGIRDDLQWAEHAAARRAQQEPYVGWADYMKDHERNYHRLPVFVIAVTIISTVMFIYTMSLADWKFAPPKVNPMIGPPPEALLEAGALNSYLVVVEGQWWRLFAPLVLHAGIIHFVFNMLAIWFIGGPLEKIHGSTNVGCLFVISAVGGNVLSAALQPNVISVGASGGIFGLVGVCLADIFVNWDLLFLNLGNEDERTPCNNIQVLFWLLFDVLVNFMLGLTPFIDNFAHMGGLFYGIFYALPLVDRLGMHFFGQLGFCFKLQNCSLRAFGFMAGCTLLLVSSLLLLKSDGYSSPCERCRFISCAPFPFWKEEKWWDCSLE</sequence>
<gene>
    <name evidence="14" type="ORF">SEMRO_1677_G290540.1</name>
</gene>
<name>A0A9N8HUN2_9STRA</name>
<feature type="compositionally biased region" description="Acidic residues" evidence="12">
    <location>
        <begin position="74"/>
        <end position="85"/>
    </location>
</feature>
<dbReference type="GO" id="GO:0006508">
    <property type="term" value="P:proteolysis"/>
    <property type="evidence" value="ECO:0007669"/>
    <property type="project" value="UniProtKB-KW"/>
</dbReference>
<evidence type="ECO:0000256" key="1">
    <source>
        <dbReference type="ARBA" id="ARBA00000156"/>
    </source>
</evidence>
<comment type="subcellular location">
    <subcellularLocation>
        <location evidence="2 11">Membrane</location>
        <topology evidence="2 11">Multi-pass membrane protein</topology>
    </subcellularLocation>
</comment>
<evidence type="ECO:0000313" key="14">
    <source>
        <dbReference type="EMBL" id="CAB9525445.1"/>
    </source>
</evidence>
<evidence type="ECO:0000313" key="15">
    <source>
        <dbReference type="Proteomes" id="UP001153069"/>
    </source>
</evidence>
<dbReference type="Pfam" id="PF01694">
    <property type="entry name" value="Rhomboid"/>
    <property type="match status" value="1"/>
</dbReference>
<feature type="transmembrane region" description="Helical" evidence="11">
    <location>
        <begin position="432"/>
        <end position="449"/>
    </location>
</feature>
<dbReference type="EC" id="3.4.21.105" evidence="4"/>
<evidence type="ECO:0000256" key="10">
    <source>
        <dbReference type="ARBA" id="ARBA00023136"/>
    </source>
</evidence>